<dbReference type="EMBL" id="CP002086">
    <property type="protein sequence ID" value="ADJ29275.1"/>
    <property type="molecule type" value="Genomic_DNA"/>
</dbReference>
<dbReference type="KEGG" id="nwa:Nwat_2477"/>
<dbReference type="PROSITE" id="PS51257">
    <property type="entry name" value="PROKAR_LIPOPROTEIN"/>
    <property type="match status" value="1"/>
</dbReference>
<name>D8K9D2_NITWC</name>
<organism evidence="1 2">
    <name type="scientific">Nitrosococcus watsoni (strain C-113)</name>
    <dbReference type="NCBI Taxonomy" id="105559"/>
    <lineage>
        <taxon>Bacteria</taxon>
        <taxon>Pseudomonadati</taxon>
        <taxon>Pseudomonadota</taxon>
        <taxon>Gammaproteobacteria</taxon>
        <taxon>Chromatiales</taxon>
        <taxon>Chromatiaceae</taxon>
        <taxon>Nitrosococcus</taxon>
    </lineage>
</organism>
<protein>
    <submittedName>
        <fullName evidence="1">Uncharacterized protein</fullName>
    </submittedName>
</protein>
<keyword evidence="2" id="KW-1185">Reference proteome</keyword>
<proteinExistence type="predicted"/>
<dbReference type="RefSeq" id="WP_013221345.1">
    <property type="nucleotide sequence ID" value="NC_014315.1"/>
</dbReference>
<sequence length="107" mass="11417">MQKALAEMDLQLDNVLTDLEGPAVAGFSTSACVQDGVPERWARQDKLDLHADEQEAHDPAHGVHAGCKARTTQAEACKTSHDNGQVLARSVAIPMVTGPLSMAWPAE</sequence>
<dbReference type="HOGENOM" id="CLU_2207251_0_0_6"/>
<dbReference type="Proteomes" id="UP000000393">
    <property type="component" value="Chromosome"/>
</dbReference>
<reference evidence="1 2" key="1">
    <citation type="submission" date="2010-06" db="EMBL/GenBank/DDBJ databases">
        <title>Complete sequence of chromosome of Nitrosococcus watsoni C-113.</title>
        <authorList>
            <consortium name="US DOE Joint Genome Institute"/>
            <person name="Lucas S."/>
            <person name="Copeland A."/>
            <person name="Lapidus A."/>
            <person name="Cheng J.-F."/>
            <person name="Bruce D."/>
            <person name="Goodwin L."/>
            <person name="Pitluck S."/>
            <person name="Malfatti S.A."/>
            <person name="Chain P.S.G."/>
            <person name="Land M."/>
            <person name="Hauser L."/>
            <person name="Kyrpides N."/>
            <person name="Ivanova N."/>
            <person name="Cambell M.A."/>
            <person name="Heidelberg J.F."/>
            <person name="Klotz M.G."/>
            <person name="Woyke T."/>
        </authorList>
    </citation>
    <scope>NUCLEOTIDE SEQUENCE [LARGE SCALE GENOMIC DNA]</scope>
    <source>
        <strain evidence="1 2">C-113</strain>
    </source>
</reference>
<dbReference type="AlphaFoldDB" id="D8K9D2"/>
<accession>D8K9D2</accession>
<evidence type="ECO:0000313" key="1">
    <source>
        <dbReference type="EMBL" id="ADJ29275.1"/>
    </source>
</evidence>
<evidence type="ECO:0000313" key="2">
    <source>
        <dbReference type="Proteomes" id="UP000000393"/>
    </source>
</evidence>
<gene>
    <name evidence="1" type="ordered locus">Nwat_2477</name>
</gene>